<feature type="region of interest" description="Disordered" evidence="1">
    <location>
        <begin position="1"/>
        <end position="37"/>
    </location>
</feature>
<feature type="transmembrane region" description="Helical" evidence="2">
    <location>
        <begin position="132"/>
        <end position="149"/>
    </location>
</feature>
<evidence type="ECO:0000256" key="2">
    <source>
        <dbReference type="SAM" id="Phobius"/>
    </source>
</evidence>
<dbReference type="Proteomes" id="UP000554235">
    <property type="component" value="Unassembled WGS sequence"/>
</dbReference>
<dbReference type="EMBL" id="JAADYS010000590">
    <property type="protein sequence ID" value="KAF4468629.1"/>
    <property type="molecule type" value="Genomic_DNA"/>
</dbReference>
<feature type="transmembrane region" description="Helical" evidence="2">
    <location>
        <begin position="255"/>
        <end position="274"/>
    </location>
</feature>
<accession>A0A8H4PAQ7</accession>
<dbReference type="PANTHER" id="PTHR33927">
    <property type="entry name" value="TRANSMEMBRANE PROTEIN"/>
    <property type="match status" value="1"/>
</dbReference>
<dbReference type="OrthoDB" id="3142841at2759"/>
<feature type="transmembrane region" description="Helical" evidence="2">
    <location>
        <begin position="109"/>
        <end position="126"/>
    </location>
</feature>
<keyword evidence="2" id="KW-0472">Membrane</keyword>
<feature type="transmembrane region" description="Helical" evidence="2">
    <location>
        <begin position="294"/>
        <end position="311"/>
    </location>
</feature>
<evidence type="ECO:0000313" key="3">
    <source>
        <dbReference type="EMBL" id="KAF4468629.1"/>
    </source>
</evidence>
<organism evidence="3 4">
    <name type="scientific">Fusarium albosuccineum</name>
    <dbReference type="NCBI Taxonomy" id="1237068"/>
    <lineage>
        <taxon>Eukaryota</taxon>
        <taxon>Fungi</taxon>
        <taxon>Dikarya</taxon>
        <taxon>Ascomycota</taxon>
        <taxon>Pezizomycotina</taxon>
        <taxon>Sordariomycetes</taxon>
        <taxon>Hypocreomycetidae</taxon>
        <taxon>Hypocreales</taxon>
        <taxon>Nectriaceae</taxon>
        <taxon>Fusarium</taxon>
        <taxon>Fusarium decemcellulare species complex</taxon>
    </lineage>
</organism>
<keyword evidence="2" id="KW-0812">Transmembrane</keyword>
<dbReference type="AlphaFoldDB" id="A0A8H4PAQ7"/>
<dbReference type="InterPro" id="IPR052979">
    <property type="entry name" value="Adenylate-forming_domain"/>
</dbReference>
<protein>
    <submittedName>
        <fullName evidence="3">Non-ribosomal peptide synthetase</fullName>
    </submittedName>
</protein>
<gene>
    <name evidence="3" type="ORF">FALBO_4484</name>
</gene>
<comment type="caution">
    <text evidence="3">The sequence shown here is derived from an EMBL/GenBank/DDBJ whole genome shotgun (WGS) entry which is preliminary data.</text>
</comment>
<keyword evidence="2" id="KW-1133">Transmembrane helix</keyword>
<feature type="transmembrane region" description="Helical" evidence="2">
    <location>
        <begin position="219"/>
        <end position="240"/>
    </location>
</feature>
<feature type="transmembrane region" description="Helical" evidence="2">
    <location>
        <begin position="154"/>
        <end position="173"/>
    </location>
</feature>
<keyword evidence="4" id="KW-1185">Reference proteome</keyword>
<evidence type="ECO:0000313" key="4">
    <source>
        <dbReference type="Proteomes" id="UP000554235"/>
    </source>
</evidence>
<reference evidence="3 4" key="1">
    <citation type="submission" date="2020-01" db="EMBL/GenBank/DDBJ databases">
        <title>Identification and distribution of gene clusters putatively required for synthesis of sphingolipid metabolism inhibitors in phylogenetically diverse species of the filamentous fungus Fusarium.</title>
        <authorList>
            <person name="Kim H.-S."/>
            <person name="Busman M."/>
            <person name="Brown D.W."/>
            <person name="Divon H."/>
            <person name="Uhlig S."/>
            <person name="Proctor R.H."/>
        </authorList>
    </citation>
    <scope>NUCLEOTIDE SEQUENCE [LARGE SCALE GENOMIC DNA]</scope>
    <source>
        <strain evidence="3 4">NRRL 20459</strain>
    </source>
</reference>
<feature type="compositionally biased region" description="Basic and acidic residues" evidence="1">
    <location>
        <begin position="16"/>
        <end position="27"/>
    </location>
</feature>
<name>A0A8H4PAQ7_9HYPO</name>
<dbReference type="PANTHER" id="PTHR33927:SF1">
    <property type="entry name" value="TRANSMEMBRANE PROTEIN"/>
    <property type="match status" value="1"/>
</dbReference>
<feature type="transmembrane region" description="Helical" evidence="2">
    <location>
        <begin position="185"/>
        <end position="207"/>
    </location>
</feature>
<sequence>MASRFYHFATSSESSYNHDTDDVEKGQNDSTSNLVPPAASAAIPMDMMPPAPKPIFSSYNTSFVSDSSTLAVSEPKIQPPKVNPPAEKKKKNVSKAILFRLWFNAYRRLFTFIIILNLVGLFFVAAGKFHYARHNLGAMVLGNLLFAILMRNELFFRLLYMVAIYGLRSWAPIRMKLWVASFLQHAGGVHSACAVSGAGWLVYYIAVTIDHRDTYPASIIASAVVTSCLIIVSIISALPWVRNNHHNIFEKYHRFAGWLGLIATWIFVMLGKCYDLTRGEWRTDARTIFNSQEVWFTVFMTVFIAAPWVTIRHVPVEVEIPSPKVAVLRFNRGMQQGLLGRISRTSVMEFHAFGIISEGRKSPYHYMVCGVQGDFTKGLVANPPTKIWTRELKFAGIGHASAMFKRGIRICTGTGIGAALSTCIQSKDWFLIWIGSNQKETFGPTISRLIHDNIEPDRMILWDSKERGGRPDTVQLLKDTWRNFGAEVIFITSNMTGNDEMMQGCREAGMHAFGTLWDF</sequence>
<proteinExistence type="predicted"/>
<evidence type="ECO:0000256" key="1">
    <source>
        <dbReference type="SAM" id="MobiDB-lite"/>
    </source>
</evidence>